<feature type="transmembrane region" description="Helical" evidence="2">
    <location>
        <begin position="598"/>
        <end position="617"/>
    </location>
</feature>
<dbReference type="Proteomes" id="UP000054485">
    <property type="component" value="Unassembled WGS sequence"/>
</dbReference>
<keyword evidence="2" id="KW-1133">Transmembrane helix</keyword>
<evidence type="ECO:0000313" key="4">
    <source>
        <dbReference type="Proteomes" id="UP000054485"/>
    </source>
</evidence>
<dbReference type="EMBL" id="KN835410">
    <property type="protein sequence ID" value="KIK38122.1"/>
    <property type="molecule type" value="Genomic_DNA"/>
</dbReference>
<feature type="transmembrane region" description="Helical" evidence="2">
    <location>
        <begin position="96"/>
        <end position="119"/>
    </location>
</feature>
<evidence type="ECO:0000256" key="1">
    <source>
        <dbReference type="SAM" id="MobiDB-lite"/>
    </source>
</evidence>
<organism evidence="3 4">
    <name type="scientific">Suillus luteus UH-Slu-Lm8-n1</name>
    <dbReference type="NCBI Taxonomy" id="930992"/>
    <lineage>
        <taxon>Eukaryota</taxon>
        <taxon>Fungi</taxon>
        <taxon>Dikarya</taxon>
        <taxon>Basidiomycota</taxon>
        <taxon>Agaricomycotina</taxon>
        <taxon>Agaricomycetes</taxon>
        <taxon>Agaricomycetidae</taxon>
        <taxon>Boletales</taxon>
        <taxon>Suillineae</taxon>
        <taxon>Suillaceae</taxon>
        <taxon>Suillus</taxon>
    </lineage>
</organism>
<dbReference type="InParanoid" id="A0A0D0AUT5"/>
<accession>A0A0D0AUT5</accession>
<gene>
    <name evidence="3" type="ORF">CY34DRAFT_408382</name>
</gene>
<sequence length="679" mass="74093">MGAASYKLISHGGSDCILFMFSSLLPNVDTKPQGNHDPISLQPIGNISSSSAHERTPTNAQLPGSNTNPILDSATANVLNSLLSTQKSHKSTKSAWVILCMLMHGSLVLLHLILLALSISGVEHRLVTSENGAWIPPLGASTEAFYALYSTILVYLVQRLTLYRNLIQRQQLTILHDNVNAWSGLGSALQCFWRQSSTTGSLWWITSITTYLGCVFALHVASSSILQLQTFSETTNISATTLSHWPGPNVDMMGLQWHTISAIVPSLGHFTSSLNAGLSGATLYDTVQADGATGNATVEATTFRAECGLVRNSELSYTPRLNANQFGDAVVGPQVSGLEHTLNWPGRLVPPYQDQLSSGPSTAFPGPTIAFLISTSIDIDDSLRSETVQHMNWEYQQVVLSDNPQTPIISTMLDAHYIACNIYVEHQTATVDMETGQLLALSPPPVLSPHSNWKAWTAPKGNNTWDIWSPPGIGQYNHLHEKWLVYPFNSGAAHPVKICMTQSSATCYGISLLELYFMKEIGLEVVFDEQASRPPPPSGPKKVLCGRRQFESSLAKIFASLLWTGAKLGSDAGGFDRTLGNTVVSRQVTKWHLSINSWPLAVALTTSLIMLALSIWMSGGIHRQKNRPPIDSAGVLQIIWLTNRLHVLKDLMNEVDDPREDVLRSAGVLEVDLLQELNS</sequence>
<feature type="transmembrane region" description="Helical" evidence="2">
    <location>
        <begin position="144"/>
        <end position="162"/>
    </location>
</feature>
<feature type="compositionally biased region" description="Polar residues" evidence="1">
    <location>
        <begin position="43"/>
        <end position="66"/>
    </location>
</feature>
<dbReference type="STRING" id="930992.A0A0D0AUT5"/>
<reference evidence="4" key="2">
    <citation type="submission" date="2015-01" db="EMBL/GenBank/DDBJ databases">
        <title>Evolutionary Origins and Diversification of the Mycorrhizal Mutualists.</title>
        <authorList>
            <consortium name="DOE Joint Genome Institute"/>
            <consortium name="Mycorrhizal Genomics Consortium"/>
            <person name="Kohler A."/>
            <person name="Kuo A."/>
            <person name="Nagy L.G."/>
            <person name="Floudas D."/>
            <person name="Copeland A."/>
            <person name="Barry K.W."/>
            <person name="Cichocki N."/>
            <person name="Veneault-Fourrey C."/>
            <person name="LaButti K."/>
            <person name="Lindquist E.A."/>
            <person name="Lipzen A."/>
            <person name="Lundell T."/>
            <person name="Morin E."/>
            <person name="Murat C."/>
            <person name="Riley R."/>
            <person name="Ohm R."/>
            <person name="Sun H."/>
            <person name="Tunlid A."/>
            <person name="Henrissat B."/>
            <person name="Grigoriev I.V."/>
            <person name="Hibbett D.S."/>
            <person name="Martin F."/>
        </authorList>
    </citation>
    <scope>NUCLEOTIDE SEQUENCE [LARGE SCALE GENOMIC DNA]</scope>
    <source>
        <strain evidence="4">UH-Slu-Lm8-n1</strain>
    </source>
</reference>
<name>A0A0D0AUT5_9AGAM</name>
<feature type="transmembrane region" description="Helical" evidence="2">
    <location>
        <begin position="202"/>
        <end position="221"/>
    </location>
</feature>
<dbReference type="OrthoDB" id="2644397at2759"/>
<keyword evidence="2" id="KW-0472">Membrane</keyword>
<protein>
    <submittedName>
        <fullName evidence="3">Uncharacterized protein</fullName>
    </submittedName>
</protein>
<evidence type="ECO:0000313" key="3">
    <source>
        <dbReference type="EMBL" id="KIK38122.1"/>
    </source>
</evidence>
<dbReference type="HOGENOM" id="CLU_026310_0_0_1"/>
<dbReference type="AlphaFoldDB" id="A0A0D0AUT5"/>
<keyword evidence="4" id="KW-1185">Reference proteome</keyword>
<proteinExistence type="predicted"/>
<keyword evidence="2" id="KW-0812">Transmembrane</keyword>
<evidence type="ECO:0000256" key="2">
    <source>
        <dbReference type="SAM" id="Phobius"/>
    </source>
</evidence>
<reference evidence="3 4" key="1">
    <citation type="submission" date="2014-04" db="EMBL/GenBank/DDBJ databases">
        <authorList>
            <consortium name="DOE Joint Genome Institute"/>
            <person name="Kuo A."/>
            <person name="Ruytinx J."/>
            <person name="Rineau F."/>
            <person name="Colpaert J."/>
            <person name="Kohler A."/>
            <person name="Nagy L.G."/>
            <person name="Floudas D."/>
            <person name="Copeland A."/>
            <person name="Barry K.W."/>
            <person name="Cichocki N."/>
            <person name="Veneault-Fourrey C."/>
            <person name="LaButti K."/>
            <person name="Lindquist E.A."/>
            <person name="Lipzen A."/>
            <person name="Lundell T."/>
            <person name="Morin E."/>
            <person name="Murat C."/>
            <person name="Sun H."/>
            <person name="Tunlid A."/>
            <person name="Henrissat B."/>
            <person name="Grigoriev I.V."/>
            <person name="Hibbett D.S."/>
            <person name="Martin F."/>
            <person name="Nordberg H.P."/>
            <person name="Cantor M.N."/>
            <person name="Hua S.X."/>
        </authorList>
    </citation>
    <scope>NUCLEOTIDE SEQUENCE [LARGE SCALE GENOMIC DNA]</scope>
    <source>
        <strain evidence="3 4">UH-Slu-Lm8-n1</strain>
    </source>
</reference>
<feature type="region of interest" description="Disordered" evidence="1">
    <location>
        <begin position="35"/>
        <end position="66"/>
    </location>
</feature>